<dbReference type="PRINTS" id="PR00131">
    <property type="entry name" value="GLHYDRLASE1"/>
</dbReference>
<dbReference type="GO" id="GO:0008422">
    <property type="term" value="F:beta-glucosidase activity"/>
    <property type="evidence" value="ECO:0007669"/>
    <property type="project" value="TreeGrafter"/>
</dbReference>
<dbReference type="InterPro" id="IPR018120">
    <property type="entry name" value="Glyco_hydro_1_AS"/>
</dbReference>
<protein>
    <submittedName>
        <fullName evidence="7">Beta-glucosidase</fullName>
    </submittedName>
</protein>
<evidence type="ECO:0000256" key="4">
    <source>
        <dbReference type="PROSITE-ProRule" id="PRU10055"/>
    </source>
</evidence>
<comment type="similarity">
    <text evidence="1 5">Belongs to the glycosyl hydrolase 1 family.</text>
</comment>
<dbReference type="SUPFAM" id="SSF51445">
    <property type="entry name" value="(Trans)glycosidases"/>
    <property type="match status" value="1"/>
</dbReference>
<feature type="active site" description="Nucleophile" evidence="4">
    <location>
        <position position="384"/>
    </location>
</feature>
<dbReference type="HOGENOM" id="CLU_001859_0_2_9"/>
<evidence type="ECO:0000256" key="5">
    <source>
        <dbReference type="RuleBase" id="RU003690"/>
    </source>
</evidence>
<accession>G9WIM1</accession>
<reference evidence="7 8" key="1">
    <citation type="journal article" date="2012" name="PLoS ONE">
        <title>Functional divergence in the genus oenococcus as predicted by genome sequencing of the newly-described species, Oenococcus kitaharae.</title>
        <authorList>
            <person name="Borneman A.R."/>
            <person name="McCarthy J.M."/>
            <person name="Chambers P.J."/>
            <person name="Bartowsky E.J."/>
        </authorList>
    </citation>
    <scope>NUCLEOTIDE SEQUENCE [LARGE SCALE GENOMIC DNA]</scope>
    <source>
        <strain evidence="8">DSM17330</strain>
    </source>
</reference>
<dbReference type="Pfam" id="PF00232">
    <property type="entry name" value="Glyco_hydro_1"/>
    <property type="match status" value="1"/>
</dbReference>
<dbReference type="Gene3D" id="3.20.20.80">
    <property type="entry name" value="Glycosidases"/>
    <property type="match status" value="1"/>
</dbReference>
<dbReference type="EMBL" id="AFVZ01000001">
    <property type="protein sequence ID" value="EHN58160.1"/>
    <property type="molecule type" value="Genomic_DNA"/>
</dbReference>
<evidence type="ECO:0000256" key="3">
    <source>
        <dbReference type="ARBA" id="ARBA00023295"/>
    </source>
</evidence>
<dbReference type="PATRIC" id="fig|1045004.4.peg.32"/>
<dbReference type="eggNOG" id="COG2723">
    <property type="taxonomic scope" value="Bacteria"/>
</dbReference>
<dbReference type="InterPro" id="IPR017853">
    <property type="entry name" value="GH"/>
</dbReference>
<dbReference type="STRING" id="336988.NT96_03380"/>
<dbReference type="PROSITE" id="PS00653">
    <property type="entry name" value="GLYCOSYL_HYDROL_F1_2"/>
    <property type="match status" value="1"/>
</dbReference>
<organism evidence="7 8">
    <name type="scientific">Oenococcus kitaharae DSM 17330</name>
    <dbReference type="NCBI Taxonomy" id="1045004"/>
    <lineage>
        <taxon>Bacteria</taxon>
        <taxon>Bacillati</taxon>
        <taxon>Bacillota</taxon>
        <taxon>Bacilli</taxon>
        <taxon>Lactobacillales</taxon>
        <taxon>Lactobacillaceae</taxon>
        <taxon>Oenococcus</taxon>
    </lineage>
</organism>
<dbReference type="RefSeq" id="WP_007744216.1">
    <property type="nucleotide sequence ID" value="NZ_CM001398.1"/>
</dbReference>
<sequence>MYRTSFPKGFPEGFLWGGATAANQIEGAWNVDGKGLSTAEVVQKAANRRELTLDGVTQASIQTAVADTGDRLYPKRRGIDFYHHYKEDIALFAEMGFKVYRFSIAWSRIFPDGDEAEPNEAGLAFYDRVLDELEHYGIQPLITLSHYEMPLALTEKYNGWAGREVIADFNRFTEVLFKRYKGRVRYWLTFNEINSGTWGFHETGAVDQGLPEDQQLQIRYQALHHQFVASAIATKQLHEIDPKAKIGSMLARMQTYAKTPDPLDVRAAQLEDEKNLFFTDVQARGVYPEYMNRYFAEHEIKIDMADNDEQILAQNPVDFLSFSYYMTTVTSHADQGDSLGNLAIGGRNPYLKASDWGWQIDPVGLRISLNEMWDRYRKPLFVVENGLGAVDQLEADGHVHDNYRIDYLRAHIQQMKEAVKDGVDLMGYTMWGPIDLISFSTSEMSKRYGFIYVDQDDEGNGSLKRYKKDSFFWYKKVIASNGDDLD</sequence>
<evidence type="ECO:0000313" key="7">
    <source>
        <dbReference type="EMBL" id="EHN58160.1"/>
    </source>
</evidence>
<dbReference type="Proteomes" id="UP000004959">
    <property type="component" value="Chromosome"/>
</dbReference>
<dbReference type="PANTHER" id="PTHR10353:SF122">
    <property type="entry name" value="6-PHOSPHO-BETA-GLUCOSIDASE ASCB-RELATED"/>
    <property type="match status" value="1"/>
</dbReference>
<keyword evidence="3 6" id="KW-0326">Glycosidase</keyword>
<keyword evidence="8" id="KW-1185">Reference proteome</keyword>
<comment type="caution">
    <text evidence="7">The sequence shown here is derived from an EMBL/GenBank/DDBJ whole genome shotgun (WGS) entry which is preliminary data.</text>
</comment>
<dbReference type="PROSITE" id="PS00572">
    <property type="entry name" value="GLYCOSYL_HYDROL_F1_1"/>
    <property type="match status" value="1"/>
</dbReference>
<dbReference type="InterPro" id="IPR033132">
    <property type="entry name" value="GH_1_N_CS"/>
</dbReference>
<evidence type="ECO:0000256" key="1">
    <source>
        <dbReference type="ARBA" id="ARBA00010838"/>
    </source>
</evidence>
<evidence type="ECO:0000256" key="6">
    <source>
        <dbReference type="RuleBase" id="RU004468"/>
    </source>
</evidence>
<dbReference type="InterPro" id="IPR001360">
    <property type="entry name" value="Glyco_hydro_1"/>
</dbReference>
<dbReference type="GO" id="GO:0016052">
    <property type="term" value="P:carbohydrate catabolic process"/>
    <property type="evidence" value="ECO:0007669"/>
    <property type="project" value="TreeGrafter"/>
</dbReference>
<evidence type="ECO:0000313" key="8">
    <source>
        <dbReference type="Proteomes" id="UP000004959"/>
    </source>
</evidence>
<keyword evidence="2 6" id="KW-0378">Hydrolase</keyword>
<proteinExistence type="inferred from homology"/>
<dbReference type="AlphaFoldDB" id="G9WIM1"/>
<dbReference type="FunFam" id="3.20.20.80:FF:000004">
    <property type="entry name" value="Beta-glucosidase 6-phospho-beta-glucosidase"/>
    <property type="match status" value="1"/>
</dbReference>
<dbReference type="GO" id="GO:0005829">
    <property type="term" value="C:cytosol"/>
    <property type="evidence" value="ECO:0007669"/>
    <property type="project" value="TreeGrafter"/>
</dbReference>
<dbReference type="OrthoDB" id="1688691at2"/>
<gene>
    <name evidence="7" type="ORF">OKIT_0031</name>
</gene>
<name>G9WIM1_9LACO</name>
<evidence type="ECO:0000256" key="2">
    <source>
        <dbReference type="ARBA" id="ARBA00022801"/>
    </source>
</evidence>
<dbReference type="PANTHER" id="PTHR10353">
    <property type="entry name" value="GLYCOSYL HYDROLASE"/>
    <property type="match status" value="1"/>
</dbReference>